<feature type="chain" id="PRO_5003636172" evidence="3">
    <location>
        <begin position="27"/>
        <end position="184"/>
    </location>
</feature>
<keyword evidence="2" id="KW-0472">Membrane</keyword>
<evidence type="ECO:0000256" key="2">
    <source>
        <dbReference type="SAM" id="Phobius"/>
    </source>
</evidence>
<keyword evidence="5" id="KW-1185">Reference proteome</keyword>
<dbReference type="EMBL" id="AGSI01000020">
    <property type="protein sequence ID" value="EIE19167.1"/>
    <property type="molecule type" value="Genomic_DNA"/>
</dbReference>
<feature type="transmembrane region" description="Helical" evidence="2">
    <location>
        <begin position="107"/>
        <end position="125"/>
    </location>
</feature>
<feature type="compositionally biased region" description="Polar residues" evidence="1">
    <location>
        <begin position="147"/>
        <end position="156"/>
    </location>
</feature>
<dbReference type="KEGG" id="csl:COCSUDRAFT_34372"/>
<dbReference type="OrthoDB" id="10402018at2759"/>
<organism evidence="4 5">
    <name type="scientific">Coccomyxa subellipsoidea (strain C-169)</name>
    <name type="common">Green microalga</name>
    <dbReference type="NCBI Taxonomy" id="574566"/>
    <lineage>
        <taxon>Eukaryota</taxon>
        <taxon>Viridiplantae</taxon>
        <taxon>Chlorophyta</taxon>
        <taxon>core chlorophytes</taxon>
        <taxon>Trebouxiophyceae</taxon>
        <taxon>Trebouxiophyceae incertae sedis</taxon>
        <taxon>Coccomyxaceae</taxon>
        <taxon>Coccomyxa</taxon>
        <taxon>Coccomyxa subellipsoidea</taxon>
    </lineage>
</organism>
<keyword evidence="3" id="KW-0732">Signal</keyword>
<keyword evidence="2" id="KW-0812">Transmembrane</keyword>
<feature type="signal peptide" evidence="3">
    <location>
        <begin position="1"/>
        <end position="26"/>
    </location>
</feature>
<comment type="caution">
    <text evidence="4">The sequence shown here is derived from an EMBL/GenBank/DDBJ whole genome shotgun (WGS) entry which is preliminary data.</text>
</comment>
<evidence type="ECO:0000256" key="1">
    <source>
        <dbReference type="SAM" id="MobiDB-lite"/>
    </source>
</evidence>
<dbReference type="Proteomes" id="UP000007264">
    <property type="component" value="Unassembled WGS sequence"/>
</dbReference>
<proteinExistence type="predicted"/>
<dbReference type="RefSeq" id="XP_005643711.1">
    <property type="nucleotide sequence ID" value="XM_005643654.1"/>
</dbReference>
<gene>
    <name evidence="4" type="ORF">COCSUDRAFT_34372</name>
</gene>
<feature type="region of interest" description="Disordered" evidence="1">
    <location>
        <begin position="129"/>
        <end position="157"/>
    </location>
</feature>
<protein>
    <submittedName>
        <fullName evidence="4">Uncharacterized protein</fullName>
    </submittedName>
</protein>
<reference evidence="4 5" key="1">
    <citation type="journal article" date="2012" name="Genome Biol.">
        <title>The genome of the polar eukaryotic microalga coccomyxa subellipsoidea reveals traits of cold adaptation.</title>
        <authorList>
            <person name="Blanc G."/>
            <person name="Agarkova I."/>
            <person name="Grimwood J."/>
            <person name="Kuo A."/>
            <person name="Brueggeman A."/>
            <person name="Dunigan D."/>
            <person name="Gurnon J."/>
            <person name="Ladunga I."/>
            <person name="Lindquist E."/>
            <person name="Lucas S."/>
            <person name="Pangilinan J."/>
            <person name="Proschold T."/>
            <person name="Salamov A."/>
            <person name="Schmutz J."/>
            <person name="Weeks D."/>
            <person name="Yamada T."/>
            <person name="Claverie J.M."/>
            <person name="Grigoriev I."/>
            <person name="Van Etten J."/>
            <person name="Lomsadze A."/>
            <person name="Borodovsky M."/>
        </authorList>
    </citation>
    <scope>NUCLEOTIDE SEQUENCE [LARGE SCALE GENOMIC DNA]</scope>
    <source>
        <strain evidence="4 5">C-169</strain>
    </source>
</reference>
<accession>I0YL98</accession>
<sequence>MRLRYWALISALVGAHFAGYSPIGAAFDLCGQSWAAWRSSRVPAVVDESLTAAIRNVTGDFEQLADIVKDFFRQSDGVDPEAEQRFRYFLQEKAHRNHAKLERVLDWLLAIYKVAIPILIFVILAKGPSSKNGDGGKHDRIKAIHSRSPSSGSLYKSTKDSFSNSSLLDSSGADLEIQLVALLA</sequence>
<evidence type="ECO:0000313" key="5">
    <source>
        <dbReference type="Proteomes" id="UP000007264"/>
    </source>
</evidence>
<evidence type="ECO:0000313" key="4">
    <source>
        <dbReference type="EMBL" id="EIE19167.1"/>
    </source>
</evidence>
<evidence type="ECO:0000256" key="3">
    <source>
        <dbReference type="SAM" id="SignalP"/>
    </source>
</evidence>
<name>I0YL98_COCSC</name>
<keyword evidence="2" id="KW-1133">Transmembrane helix</keyword>
<dbReference type="GeneID" id="17037097"/>
<dbReference type="AlphaFoldDB" id="I0YL98"/>